<keyword evidence="3" id="KW-0171">Cobalt transport</keyword>
<comment type="caution">
    <text evidence="15">The sequence shown here is derived from an EMBL/GenBank/DDBJ whole genome shotgun (WGS) entry which is preliminary data.</text>
</comment>
<dbReference type="PANTHER" id="PTHR40659">
    <property type="entry name" value="NICKEL/COBALT EFFLUX SYSTEM RCNA"/>
    <property type="match status" value="1"/>
</dbReference>
<gene>
    <name evidence="15" type="ORF">ACFOD6_06490</name>
</gene>
<evidence type="ECO:0000256" key="4">
    <source>
        <dbReference type="ARBA" id="ARBA00022448"/>
    </source>
</evidence>
<organism evidence="15 16">
    <name type="scientific">Tabrizicola soli</name>
    <dbReference type="NCBI Taxonomy" id="2185115"/>
    <lineage>
        <taxon>Bacteria</taxon>
        <taxon>Pseudomonadati</taxon>
        <taxon>Pseudomonadota</taxon>
        <taxon>Alphaproteobacteria</taxon>
        <taxon>Rhodobacterales</taxon>
        <taxon>Paracoccaceae</taxon>
        <taxon>Tabrizicola</taxon>
    </lineage>
</organism>
<keyword evidence="12" id="KW-0170">Cobalt</keyword>
<evidence type="ECO:0000256" key="3">
    <source>
        <dbReference type="ARBA" id="ARBA00022426"/>
    </source>
</evidence>
<feature type="transmembrane region" description="Helical" evidence="13">
    <location>
        <begin position="137"/>
        <end position="155"/>
    </location>
</feature>
<evidence type="ECO:0000256" key="10">
    <source>
        <dbReference type="ARBA" id="ARBA00023112"/>
    </source>
</evidence>
<evidence type="ECO:0000313" key="15">
    <source>
        <dbReference type="EMBL" id="MFC3085694.1"/>
    </source>
</evidence>
<keyword evidence="10" id="KW-0921">Nickel transport</keyword>
<evidence type="ECO:0000256" key="1">
    <source>
        <dbReference type="ARBA" id="ARBA00002510"/>
    </source>
</evidence>
<evidence type="ECO:0000256" key="12">
    <source>
        <dbReference type="ARBA" id="ARBA00023285"/>
    </source>
</evidence>
<dbReference type="InterPro" id="IPR011541">
    <property type="entry name" value="Ni/Co_transpt_high_affinity"/>
</dbReference>
<keyword evidence="7 13" id="KW-0812">Transmembrane</keyword>
<feature type="transmembrane region" description="Helical" evidence="13">
    <location>
        <begin position="226"/>
        <end position="253"/>
    </location>
</feature>
<dbReference type="PANTHER" id="PTHR40659:SF1">
    <property type="entry name" value="NICKEL_COBALT EFFLUX SYSTEM RCNA"/>
    <property type="match status" value="1"/>
</dbReference>
<feature type="transmembrane region" description="Helical" evidence="13">
    <location>
        <begin position="274"/>
        <end position="292"/>
    </location>
</feature>
<name>A0ABV7DUC8_9RHOB</name>
<keyword evidence="6" id="KW-0533">Nickel</keyword>
<evidence type="ECO:0000256" key="2">
    <source>
        <dbReference type="ARBA" id="ARBA00004651"/>
    </source>
</evidence>
<evidence type="ECO:0000256" key="9">
    <source>
        <dbReference type="ARBA" id="ARBA00023065"/>
    </source>
</evidence>
<evidence type="ECO:0000256" key="6">
    <source>
        <dbReference type="ARBA" id="ARBA00022596"/>
    </source>
</evidence>
<comment type="subcellular location">
    <subcellularLocation>
        <location evidence="2 13">Cell membrane</location>
        <topology evidence="2 13">Multi-pass membrane protein</topology>
    </subcellularLocation>
</comment>
<proteinExistence type="inferred from homology"/>
<keyword evidence="11 13" id="KW-0472">Membrane</keyword>
<comment type="function">
    <text evidence="1">Efflux system for nickel and cobalt.</text>
</comment>
<evidence type="ECO:0000256" key="8">
    <source>
        <dbReference type="ARBA" id="ARBA00022989"/>
    </source>
</evidence>
<dbReference type="InterPro" id="IPR051224">
    <property type="entry name" value="NiCoT_RcnA"/>
</dbReference>
<feature type="region of interest" description="Disordered" evidence="14">
    <location>
        <begin position="164"/>
        <end position="184"/>
    </location>
</feature>
<comment type="similarity">
    <text evidence="13">Belongs to the NiCoT transporter (TC 2.A.52) family.</text>
</comment>
<keyword evidence="5" id="KW-1003">Cell membrane</keyword>
<sequence>MRRGLGLAGLALLLVLLLLWLAGALDGPALWLEAAQRATQERLAGAIRALRGGEPGALAAFWGVCLAYGVLHAAGPGHGKLVIGGYGVARRVPVGRLAGLALLSSLAQAAVAVALVYALVAALGLARGAVEGTAEDWLTPMGHAMIAGLGLWLVLRGVRGLKHDHGHDHGHEHEHGPGCGHAHGPSVAEVERVTGWRDAALLVAGIAIRPCSGALFVLVLTWQLGIAPAGVIGAFVMGLGTALVTVAVALMAVWAREGALAGLGGGRVARVLPLLELTLGTAIALAALMLLWRGA</sequence>
<dbReference type="Proteomes" id="UP001595445">
    <property type="component" value="Unassembled WGS sequence"/>
</dbReference>
<evidence type="ECO:0000256" key="14">
    <source>
        <dbReference type="SAM" id="MobiDB-lite"/>
    </source>
</evidence>
<dbReference type="RefSeq" id="WP_197641954.1">
    <property type="nucleotide sequence ID" value="NZ_JAEACP010000002.1"/>
</dbReference>
<feature type="compositionally biased region" description="Basic and acidic residues" evidence="14">
    <location>
        <begin position="164"/>
        <end position="176"/>
    </location>
</feature>
<evidence type="ECO:0000256" key="13">
    <source>
        <dbReference type="RuleBase" id="RU362101"/>
    </source>
</evidence>
<dbReference type="Pfam" id="PF03824">
    <property type="entry name" value="NicO"/>
    <property type="match status" value="1"/>
</dbReference>
<keyword evidence="16" id="KW-1185">Reference proteome</keyword>
<evidence type="ECO:0000256" key="5">
    <source>
        <dbReference type="ARBA" id="ARBA00022475"/>
    </source>
</evidence>
<feature type="transmembrane region" description="Helical" evidence="13">
    <location>
        <begin position="199"/>
        <end position="220"/>
    </location>
</feature>
<keyword evidence="8 13" id="KW-1133">Transmembrane helix</keyword>
<feature type="transmembrane region" description="Helical" evidence="13">
    <location>
        <begin position="97"/>
        <end position="125"/>
    </location>
</feature>
<protein>
    <recommendedName>
        <fullName evidence="13">Nickel/cobalt efflux system</fullName>
    </recommendedName>
</protein>
<accession>A0ABV7DUC8</accession>
<evidence type="ECO:0000256" key="7">
    <source>
        <dbReference type="ARBA" id="ARBA00022692"/>
    </source>
</evidence>
<keyword evidence="9" id="KW-0406">Ion transport</keyword>
<evidence type="ECO:0000256" key="11">
    <source>
        <dbReference type="ARBA" id="ARBA00023136"/>
    </source>
</evidence>
<feature type="transmembrane region" description="Helical" evidence="13">
    <location>
        <begin position="57"/>
        <end position="76"/>
    </location>
</feature>
<evidence type="ECO:0000313" key="16">
    <source>
        <dbReference type="Proteomes" id="UP001595445"/>
    </source>
</evidence>
<reference evidence="16" key="1">
    <citation type="journal article" date="2019" name="Int. J. Syst. Evol. Microbiol.">
        <title>The Global Catalogue of Microorganisms (GCM) 10K type strain sequencing project: providing services to taxonomists for standard genome sequencing and annotation.</title>
        <authorList>
            <consortium name="The Broad Institute Genomics Platform"/>
            <consortium name="The Broad Institute Genome Sequencing Center for Infectious Disease"/>
            <person name="Wu L."/>
            <person name="Ma J."/>
        </authorList>
    </citation>
    <scope>NUCLEOTIDE SEQUENCE [LARGE SCALE GENOMIC DNA]</scope>
    <source>
        <strain evidence="16">KCTC 62102</strain>
    </source>
</reference>
<keyword evidence="4 13" id="KW-0813">Transport</keyword>
<dbReference type="EMBL" id="JBHRSM010000011">
    <property type="protein sequence ID" value="MFC3085694.1"/>
    <property type="molecule type" value="Genomic_DNA"/>
</dbReference>